<dbReference type="CDD" id="cd02440">
    <property type="entry name" value="AdoMet_MTases"/>
    <property type="match status" value="1"/>
</dbReference>
<dbReference type="AlphaFoldDB" id="A0A9P6BAY1"/>
<dbReference type="SUPFAM" id="SSF53335">
    <property type="entry name" value="S-adenosyl-L-methionine-dependent methyltransferases"/>
    <property type="match status" value="1"/>
</dbReference>
<sequence>MILDPPSSHHHRNGSIHDTPHKFVSSYVFRRTSAKSRVQVEPRIVKQHPTQFLPHLTKHFDSDSVIIALDRLFDLYVDAGRPWDASNEGKDDIFERDFAIRWLSAVACRLSESNEDRHEPLLNKVTSLLAICSGSSGSGEVVRTLSFPSTQNEAIGVRIREGSINSHDHPGAVGMQIWGSALVLGRAIALDPAYFLPHTVDGRSLRVLELGAGTGLVSLVVAKSISSNVSRAADIVATDFDAVVLSNLGKNIMHNAPFSGQVAICACHLDWQDFIASAFNFRDDEGQRLPNLDATLRQPFDVIFGADVVYEEHQAEWLKGTVEALLRRPSMLSPVSTPQPRFHLVVPLRPTHLKEYASITTVFPLAPKMLQGPNVSHSSQETDPPGQAHLAIMKMEEVGLEENQLQSSVRYTRYEIGWVPSQLDT</sequence>
<dbReference type="Gene3D" id="3.40.50.150">
    <property type="entry name" value="Vaccinia Virus protein VP39"/>
    <property type="match status" value="1"/>
</dbReference>
<protein>
    <recommendedName>
        <fullName evidence="3">S-adenosylmethionine-dependent methyltransferase</fullName>
    </recommendedName>
</protein>
<proteinExistence type="predicted"/>
<organism evidence="1 2">
    <name type="scientific">Hydnum rufescens UP504</name>
    <dbReference type="NCBI Taxonomy" id="1448309"/>
    <lineage>
        <taxon>Eukaryota</taxon>
        <taxon>Fungi</taxon>
        <taxon>Dikarya</taxon>
        <taxon>Basidiomycota</taxon>
        <taxon>Agaricomycotina</taxon>
        <taxon>Agaricomycetes</taxon>
        <taxon>Cantharellales</taxon>
        <taxon>Hydnaceae</taxon>
        <taxon>Hydnum</taxon>
    </lineage>
</organism>
<evidence type="ECO:0000313" key="1">
    <source>
        <dbReference type="EMBL" id="KAF9520826.1"/>
    </source>
</evidence>
<dbReference type="OrthoDB" id="433955at2759"/>
<dbReference type="GO" id="GO:0008757">
    <property type="term" value="F:S-adenosylmethionine-dependent methyltransferase activity"/>
    <property type="evidence" value="ECO:0007669"/>
    <property type="project" value="UniProtKB-ARBA"/>
</dbReference>
<dbReference type="InterPro" id="IPR019410">
    <property type="entry name" value="Methyltransf_16"/>
</dbReference>
<dbReference type="PANTHER" id="PTHR14614">
    <property type="entry name" value="HEPATOCELLULAR CARCINOMA-ASSOCIATED ANTIGEN"/>
    <property type="match status" value="1"/>
</dbReference>
<gene>
    <name evidence="1" type="ORF">BS47DRAFT_1386995</name>
</gene>
<comment type="caution">
    <text evidence="1">The sequence shown here is derived from an EMBL/GenBank/DDBJ whole genome shotgun (WGS) entry which is preliminary data.</text>
</comment>
<name>A0A9P6BAY1_9AGAM</name>
<dbReference type="InterPro" id="IPR029063">
    <property type="entry name" value="SAM-dependent_MTases_sf"/>
</dbReference>
<evidence type="ECO:0000313" key="2">
    <source>
        <dbReference type="Proteomes" id="UP000886523"/>
    </source>
</evidence>
<dbReference type="EMBL" id="MU128910">
    <property type="protein sequence ID" value="KAF9520826.1"/>
    <property type="molecule type" value="Genomic_DNA"/>
</dbReference>
<reference evidence="1" key="1">
    <citation type="journal article" date="2020" name="Nat. Commun.">
        <title>Large-scale genome sequencing of mycorrhizal fungi provides insights into the early evolution of symbiotic traits.</title>
        <authorList>
            <person name="Miyauchi S."/>
            <person name="Kiss E."/>
            <person name="Kuo A."/>
            <person name="Drula E."/>
            <person name="Kohler A."/>
            <person name="Sanchez-Garcia M."/>
            <person name="Morin E."/>
            <person name="Andreopoulos B."/>
            <person name="Barry K.W."/>
            <person name="Bonito G."/>
            <person name="Buee M."/>
            <person name="Carver A."/>
            <person name="Chen C."/>
            <person name="Cichocki N."/>
            <person name="Clum A."/>
            <person name="Culley D."/>
            <person name="Crous P.W."/>
            <person name="Fauchery L."/>
            <person name="Girlanda M."/>
            <person name="Hayes R.D."/>
            <person name="Keri Z."/>
            <person name="LaButti K."/>
            <person name="Lipzen A."/>
            <person name="Lombard V."/>
            <person name="Magnuson J."/>
            <person name="Maillard F."/>
            <person name="Murat C."/>
            <person name="Nolan M."/>
            <person name="Ohm R.A."/>
            <person name="Pangilinan J."/>
            <person name="Pereira M.F."/>
            <person name="Perotto S."/>
            <person name="Peter M."/>
            <person name="Pfister S."/>
            <person name="Riley R."/>
            <person name="Sitrit Y."/>
            <person name="Stielow J.B."/>
            <person name="Szollosi G."/>
            <person name="Zifcakova L."/>
            <person name="Stursova M."/>
            <person name="Spatafora J.W."/>
            <person name="Tedersoo L."/>
            <person name="Vaario L.M."/>
            <person name="Yamada A."/>
            <person name="Yan M."/>
            <person name="Wang P."/>
            <person name="Xu J."/>
            <person name="Bruns T."/>
            <person name="Baldrian P."/>
            <person name="Vilgalys R."/>
            <person name="Dunand C."/>
            <person name="Henrissat B."/>
            <person name="Grigoriev I.V."/>
            <person name="Hibbett D."/>
            <person name="Nagy L.G."/>
            <person name="Martin F.M."/>
        </authorList>
    </citation>
    <scope>NUCLEOTIDE SEQUENCE</scope>
    <source>
        <strain evidence="1">UP504</strain>
    </source>
</reference>
<evidence type="ECO:0008006" key="3">
    <source>
        <dbReference type="Google" id="ProtNLM"/>
    </source>
</evidence>
<keyword evidence="2" id="KW-1185">Reference proteome</keyword>
<dbReference type="Proteomes" id="UP000886523">
    <property type="component" value="Unassembled WGS sequence"/>
</dbReference>
<dbReference type="PANTHER" id="PTHR14614:SF147">
    <property type="entry name" value="S-ADENOSYLMETHIONINE-DEPENDENT METHYLTRANSFERASE OF THE SEVEN BETA-STRAND FAMILY"/>
    <property type="match status" value="1"/>
</dbReference>
<dbReference type="Pfam" id="PF10294">
    <property type="entry name" value="Methyltransf_16"/>
    <property type="match status" value="1"/>
</dbReference>
<accession>A0A9P6BAY1</accession>